<dbReference type="SUPFAM" id="SSF46894">
    <property type="entry name" value="C-terminal effector domain of the bipartite response regulators"/>
    <property type="match status" value="1"/>
</dbReference>
<feature type="domain" description="OmpR/PhoB-type" evidence="8">
    <location>
        <begin position="1"/>
        <end position="96"/>
    </location>
</feature>
<dbReference type="InterPro" id="IPR001867">
    <property type="entry name" value="OmpR/PhoB-type_DNA-bd"/>
</dbReference>
<dbReference type="InterPro" id="IPR016032">
    <property type="entry name" value="Sig_transdc_resp-reg_C-effctor"/>
</dbReference>
<dbReference type="PRINTS" id="PR00364">
    <property type="entry name" value="DISEASERSIST"/>
</dbReference>
<accession>A0A3S2W406</accession>
<evidence type="ECO:0000256" key="2">
    <source>
        <dbReference type="ARBA" id="ARBA00023012"/>
    </source>
</evidence>
<dbReference type="InterPro" id="IPR005158">
    <property type="entry name" value="BTAD"/>
</dbReference>
<dbReference type="InterPro" id="IPR011990">
    <property type="entry name" value="TPR-like_helical_dom_sf"/>
</dbReference>
<dbReference type="EMBL" id="RZYA01000003">
    <property type="protein sequence ID" value="RVU27354.1"/>
    <property type="molecule type" value="Genomic_DNA"/>
</dbReference>
<dbReference type="Pfam" id="PF00486">
    <property type="entry name" value="Trans_reg_C"/>
    <property type="match status" value="1"/>
</dbReference>
<evidence type="ECO:0000256" key="3">
    <source>
        <dbReference type="ARBA" id="ARBA00023015"/>
    </source>
</evidence>
<keyword evidence="10" id="KW-1185">Reference proteome</keyword>
<dbReference type="Pfam" id="PF03704">
    <property type="entry name" value="BTAD"/>
    <property type="match status" value="1"/>
</dbReference>
<proteinExistence type="inferred from homology"/>
<evidence type="ECO:0000259" key="8">
    <source>
        <dbReference type="PROSITE" id="PS51755"/>
    </source>
</evidence>
<dbReference type="InterPro" id="IPR036388">
    <property type="entry name" value="WH-like_DNA-bd_sf"/>
</dbReference>
<dbReference type="SUPFAM" id="SSF48452">
    <property type="entry name" value="TPR-like"/>
    <property type="match status" value="2"/>
</dbReference>
<dbReference type="CDD" id="cd15831">
    <property type="entry name" value="BTAD"/>
    <property type="match status" value="1"/>
</dbReference>
<evidence type="ECO:0000256" key="7">
    <source>
        <dbReference type="SAM" id="MobiDB-lite"/>
    </source>
</evidence>
<feature type="DNA-binding region" description="OmpR/PhoB-type" evidence="6">
    <location>
        <begin position="1"/>
        <end position="96"/>
    </location>
</feature>
<dbReference type="PANTHER" id="PTHR35807">
    <property type="entry name" value="TRANSCRIPTIONAL REGULATOR REDD-RELATED"/>
    <property type="match status" value="1"/>
</dbReference>
<feature type="compositionally biased region" description="Low complexity" evidence="7">
    <location>
        <begin position="283"/>
        <end position="327"/>
    </location>
</feature>
<evidence type="ECO:0000256" key="6">
    <source>
        <dbReference type="PROSITE-ProRule" id="PRU01091"/>
    </source>
</evidence>
<dbReference type="GO" id="GO:0043531">
    <property type="term" value="F:ADP binding"/>
    <property type="evidence" value="ECO:0007669"/>
    <property type="project" value="InterPro"/>
</dbReference>
<evidence type="ECO:0000256" key="4">
    <source>
        <dbReference type="ARBA" id="ARBA00023125"/>
    </source>
</evidence>
<organism evidence="9 10">
    <name type="scientific">Streptomyces antnestii</name>
    <dbReference type="NCBI Taxonomy" id="2494256"/>
    <lineage>
        <taxon>Bacteria</taxon>
        <taxon>Bacillati</taxon>
        <taxon>Actinomycetota</taxon>
        <taxon>Actinomycetes</taxon>
        <taxon>Kitasatosporales</taxon>
        <taxon>Streptomycetaceae</taxon>
        <taxon>Streptomyces</taxon>
    </lineage>
</organism>
<dbReference type="InterPro" id="IPR051677">
    <property type="entry name" value="AfsR-DnrI-RedD_regulator"/>
</dbReference>
<keyword evidence="3" id="KW-0805">Transcription regulation</keyword>
<evidence type="ECO:0000313" key="9">
    <source>
        <dbReference type="EMBL" id="RVU27354.1"/>
    </source>
</evidence>
<keyword evidence="5" id="KW-0804">Transcription</keyword>
<name>A0A3S2W406_9ACTN</name>
<evidence type="ECO:0000313" key="10">
    <source>
        <dbReference type="Proteomes" id="UP000283128"/>
    </source>
</evidence>
<dbReference type="InterPro" id="IPR027417">
    <property type="entry name" value="P-loop_NTPase"/>
</dbReference>
<dbReference type="Gene3D" id="1.10.10.10">
    <property type="entry name" value="Winged helix-like DNA-binding domain superfamily/Winged helix DNA-binding domain"/>
    <property type="match status" value="1"/>
</dbReference>
<keyword evidence="2" id="KW-0902">Two-component regulatory system</keyword>
<feature type="region of interest" description="Disordered" evidence="7">
    <location>
        <begin position="278"/>
        <end position="345"/>
    </location>
</feature>
<dbReference type="OrthoDB" id="581105at2"/>
<dbReference type="SMART" id="SM00862">
    <property type="entry name" value="Trans_reg_C"/>
    <property type="match status" value="1"/>
</dbReference>
<dbReference type="SUPFAM" id="SSF52540">
    <property type="entry name" value="P-loop containing nucleoside triphosphate hydrolases"/>
    <property type="match status" value="1"/>
</dbReference>
<sequence length="965" mass="101070">MEFRILGTVAVTTETGELPLGPAKRSGLLAMLLLRPGGVVRVEQLIAALWEDEPPLHAKAVLQSHVSRLRALLAAHDAEMYGVRLTTQGSAYSLQLPETLLDAHRFEELVALARLQHRPADTVQMLREALSLWQGPALTGTVRSAPLEAAALALEELRIASVEGLAEAYGQLGEHARAAAVLRPEAVAHPLRESLAAALVLALGRSGRQSDALDHYHRTRRLLADELGVDPGPVLAGAYRTILGTPSVQPPPQAAFAGPARPVPVADALTVTVPVTDERPEAETAAEAEATADAASRSAAEPVPVAGPVSVSVPDSAPGPDAAVADAPAPPTGSLVPSPHLPPPNLLPRLPRGFTGREAELGALDRVLTGDDAPVCLLAGPAGVGKTALAVHWAHRRHARETRFPDGVLFADLRGFSDTPAPETPAVLREFLLALGVPSRSIPETTAAMGALYRSLAAGRRLLVVLDNARTSAQVRPLLPGGDHCATLITSRDRLGGLIASDAATPVPLHPLPPGDAAGLLAAVLGDERVAAEPVAAERLAGLCDGLPLALRVTAARLAERPRAALDAMAGELADEHRRLGLLDIEDTGVSAALRLTVRHLPAPAAELFRLIGLHTGTGLDRHTAAALTGTTPDEADTALSRLAAAHLVTESAEGRRTPHDLVRLYARTLTPEPAAEPLGRLLDHYLHSALDAAAAAHPESKPCCALPADVRPPHAVREFTDRAAALAWYEAERPGLEGAVTAAAAAGLHDRAWRIALLLWPVILQKVGDGWVPLLEQCLASAEHEDDPDAQSRARALLGWVLHEEGRDDEALVHLEEAPGLAARAGDVTSEAIACVNLAVALNGNGAHERAGLLLSRAVTLAVQVKHPPTEALALHHLARHCLDTGAHEAALSHAVRALDLTSPDEAARRVLLQTASGEALAALGRPDEAADLLGQALRTAEKEGFEQGAAAARKVLERLPADR</sequence>
<dbReference type="SMART" id="SM01043">
    <property type="entry name" value="BTAD"/>
    <property type="match status" value="1"/>
</dbReference>
<dbReference type="GO" id="GO:0003677">
    <property type="term" value="F:DNA binding"/>
    <property type="evidence" value="ECO:0007669"/>
    <property type="project" value="UniProtKB-UniRule"/>
</dbReference>
<dbReference type="GO" id="GO:0000160">
    <property type="term" value="P:phosphorelay signal transduction system"/>
    <property type="evidence" value="ECO:0007669"/>
    <property type="project" value="UniProtKB-KW"/>
</dbReference>
<dbReference type="Gene3D" id="3.40.50.300">
    <property type="entry name" value="P-loop containing nucleotide triphosphate hydrolases"/>
    <property type="match status" value="1"/>
</dbReference>
<evidence type="ECO:0000256" key="1">
    <source>
        <dbReference type="ARBA" id="ARBA00005820"/>
    </source>
</evidence>
<dbReference type="Proteomes" id="UP000283128">
    <property type="component" value="Unassembled WGS sequence"/>
</dbReference>
<comment type="caution">
    <text evidence="9">The sequence shown here is derived from an EMBL/GenBank/DDBJ whole genome shotgun (WGS) entry which is preliminary data.</text>
</comment>
<dbReference type="AlphaFoldDB" id="A0A3S2W406"/>
<evidence type="ECO:0000256" key="5">
    <source>
        <dbReference type="ARBA" id="ARBA00023163"/>
    </source>
</evidence>
<reference evidence="9 10" key="1">
    <citation type="submission" date="2019-01" db="EMBL/GenBank/DDBJ databases">
        <title>Genome sequences of Streptomyces and Rhizobium isolates collected from root and soil.</title>
        <authorList>
            <person name="Chhettri S."/>
            <person name="Sevigny J.L."/>
            <person name="Sen A."/>
            <person name="Ennis N."/>
            <person name="Tisa L."/>
        </authorList>
    </citation>
    <scope>NUCLEOTIDE SEQUENCE [LARGE SCALE GENOMIC DNA]</scope>
    <source>
        <strain evidence="9 10">San01</strain>
    </source>
</reference>
<keyword evidence="4 6" id="KW-0238">DNA-binding</keyword>
<dbReference type="PANTHER" id="PTHR35807:SF1">
    <property type="entry name" value="TRANSCRIPTIONAL REGULATOR REDD"/>
    <property type="match status" value="1"/>
</dbReference>
<dbReference type="Gene3D" id="1.25.40.10">
    <property type="entry name" value="Tetratricopeptide repeat domain"/>
    <property type="match status" value="2"/>
</dbReference>
<dbReference type="PROSITE" id="PS51755">
    <property type="entry name" value="OMPR_PHOB"/>
    <property type="match status" value="1"/>
</dbReference>
<protein>
    <submittedName>
        <fullName evidence="9">AfsR family transcriptional regulator</fullName>
    </submittedName>
</protein>
<dbReference type="GO" id="GO:0006355">
    <property type="term" value="P:regulation of DNA-templated transcription"/>
    <property type="evidence" value="ECO:0007669"/>
    <property type="project" value="InterPro"/>
</dbReference>
<dbReference type="RefSeq" id="WP_127827612.1">
    <property type="nucleotide sequence ID" value="NZ_RZYA01000003.1"/>
</dbReference>
<comment type="similarity">
    <text evidence="1">Belongs to the AfsR/DnrI/RedD regulatory family.</text>
</comment>
<gene>
    <name evidence="9" type="ORF">EOT10_09305</name>
</gene>